<feature type="compositionally biased region" description="Polar residues" evidence="1">
    <location>
        <begin position="59"/>
        <end position="68"/>
    </location>
</feature>
<feature type="domain" description="SBF1/SBF2" evidence="2">
    <location>
        <begin position="408"/>
        <end position="504"/>
    </location>
</feature>
<dbReference type="RefSeq" id="XP_953475.1">
    <property type="nucleotide sequence ID" value="XM_948382.1"/>
</dbReference>
<name>Q4U8K3_THEAN</name>
<dbReference type="eggNOG" id="ENOG502S5MG">
    <property type="taxonomic scope" value="Eukaryota"/>
</dbReference>
<protein>
    <recommendedName>
        <fullName evidence="2">SBF1/SBF2 domain-containing protein</fullName>
    </recommendedName>
</protein>
<dbReference type="GeneID" id="3862909"/>
<sequence length="580" mass="67028">MDNQLGDSLDTMNETVSYQTIDNMMTKTIAKINTVSISTEYQSDSGELSKTQRTDDLSDNSQKSTISNSLYDDNDGEFVNYPEILSVLQSWSSRLGRNAEMCNSMNEIFTDLCKIEYQYVESLRNLKDKINLKTILECTEGLSTVSILSAFKSYLTKMAENHAEFVDSVSNECFFEQNKDHGIKDVVSEIELLKKEVDKYKSDKVVCFSKMKESYFNAKNAVTLCLDATHQAPSIKTSVHKTVIPIILNFIKINNMVYKHDEYNHVVEFNNKIQSLVNSLNELEKTRCNQINDVVSRFMVCEMAKLKNLEYDLNSLIETLNNFGSKDLENTFPGENMNRNMPQIQDNCKTKYSEFSSKTNKVTSFLFPSTIIRPPPYRVISKVENDIQRFLECVWGTSEGLAINEFRDEIQSSLVRQVFCDLLSKNISTHSQIRSKDQFQFLVEMVNSILSVSERQADYWCGYSILKFSDKYHLCDEDGKCYLWSRICSNNYWKSRVFWEECLTIILSLDLKAIFETSSCLEKTLTLINCVPSTDEPHGFCDWMTKYGFEDKECKKLIHEVFMKFKVPESYFNSLIVNEL</sequence>
<dbReference type="OMA" id="FWEECLT"/>
<dbReference type="Gene3D" id="1.20.1270.60">
    <property type="entry name" value="Arfaptin homology (AH) domain/BAR domain"/>
    <property type="match status" value="1"/>
</dbReference>
<dbReference type="InterPro" id="IPR022096">
    <property type="entry name" value="SBF1/SBF2"/>
</dbReference>
<evidence type="ECO:0000313" key="3">
    <source>
        <dbReference type="EMBL" id="CAI76850.1"/>
    </source>
</evidence>
<dbReference type="KEGG" id="tan:TA11265"/>
<dbReference type="InterPro" id="IPR027267">
    <property type="entry name" value="AH/BAR_dom_sf"/>
</dbReference>
<organism evidence="3 4">
    <name type="scientific">Theileria annulata</name>
    <dbReference type="NCBI Taxonomy" id="5874"/>
    <lineage>
        <taxon>Eukaryota</taxon>
        <taxon>Sar</taxon>
        <taxon>Alveolata</taxon>
        <taxon>Apicomplexa</taxon>
        <taxon>Aconoidasida</taxon>
        <taxon>Piroplasmida</taxon>
        <taxon>Theileriidae</taxon>
        <taxon>Theileria</taxon>
    </lineage>
</organism>
<proteinExistence type="predicted"/>
<dbReference type="VEuPathDB" id="PiroplasmaDB:TA11265"/>
<feature type="region of interest" description="Disordered" evidence="1">
    <location>
        <begin position="43"/>
        <end position="68"/>
    </location>
</feature>
<dbReference type="EMBL" id="CR940353">
    <property type="protein sequence ID" value="CAI76850.1"/>
    <property type="molecule type" value="Genomic_DNA"/>
</dbReference>
<keyword evidence="4" id="KW-1185">Reference proteome</keyword>
<dbReference type="SUPFAM" id="SSF103657">
    <property type="entry name" value="BAR/IMD domain-like"/>
    <property type="match status" value="1"/>
</dbReference>
<dbReference type="Proteomes" id="UP000001950">
    <property type="component" value="Chromosome 4"/>
</dbReference>
<dbReference type="Pfam" id="PF12335">
    <property type="entry name" value="SBF2"/>
    <property type="match status" value="1"/>
</dbReference>
<accession>Q4U8K3</accession>
<evidence type="ECO:0000313" key="4">
    <source>
        <dbReference type="Proteomes" id="UP000001950"/>
    </source>
</evidence>
<evidence type="ECO:0000256" key="1">
    <source>
        <dbReference type="SAM" id="MobiDB-lite"/>
    </source>
</evidence>
<dbReference type="AlphaFoldDB" id="Q4U8K3"/>
<reference evidence="3 4" key="1">
    <citation type="journal article" date="2005" name="Science">
        <title>Genome of the host-cell transforming parasite Theileria annulata compared with T. parva.</title>
        <authorList>
            <person name="Pain A."/>
            <person name="Renauld H."/>
            <person name="Berriman M."/>
            <person name="Murphy L."/>
            <person name="Yeats C.A."/>
            <person name="Weir W."/>
            <person name="Kerhornou A."/>
            <person name="Aslett M."/>
            <person name="Bishop R."/>
            <person name="Bouchier C."/>
            <person name="Cochet M."/>
            <person name="Coulson R.M.R."/>
            <person name="Cronin A."/>
            <person name="de Villiers E.P."/>
            <person name="Fraser A."/>
            <person name="Fosker N."/>
            <person name="Gardner M."/>
            <person name="Goble A."/>
            <person name="Griffiths-Jones S."/>
            <person name="Harris D.E."/>
            <person name="Katzer F."/>
            <person name="Larke N."/>
            <person name="Lord A."/>
            <person name="Maser P."/>
            <person name="McKellar S."/>
            <person name="Mooney P."/>
            <person name="Morton F."/>
            <person name="Nene V."/>
            <person name="O'Neil S."/>
            <person name="Price C."/>
            <person name="Quail M.A."/>
            <person name="Rabbinowitsch E."/>
            <person name="Rawlings N.D."/>
            <person name="Rutter S."/>
            <person name="Saunders D."/>
            <person name="Seeger K."/>
            <person name="Shah T."/>
            <person name="Squares R."/>
            <person name="Squares S."/>
            <person name="Tivey A."/>
            <person name="Walker A.R."/>
            <person name="Woodward J."/>
            <person name="Dobbelaere D.A.E."/>
            <person name="Langsley G."/>
            <person name="Rajandream M.A."/>
            <person name="McKeever D."/>
            <person name="Shiels B."/>
            <person name="Tait A."/>
            <person name="Barrell B.G."/>
            <person name="Hall N."/>
        </authorList>
    </citation>
    <scope>NUCLEOTIDE SEQUENCE [LARGE SCALE GENOMIC DNA]</scope>
    <source>
        <strain evidence="4">Ankara</strain>
    </source>
</reference>
<dbReference type="OrthoDB" id="10255128at2759"/>
<dbReference type="InParanoid" id="Q4U8K3"/>
<gene>
    <name evidence="3" type="ORF">TA11265</name>
</gene>
<evidence type="ECO:0000259" key="2">
    <source>
        <dbReference type="Pfam" id="PF12335"/>
    </source>
</evidence>